<reference evidence="1" key="1">
    <citation type="submission" date="2018-05" db="EMBL/GenBank/DDBJ databases">
        <authorList>
            <person name="Lanie J.A."/>
            <person name="Ng W.-L."/>
            <person name="Kazmierczak K.M."/>
            <person name="Andrzejewski T.M."/>
            <person name="Davidsen T.M."/>
            <person name="Wayne K.J."/>
            <person name="Tettelin H."/>
            <person name="Glass J.I."/>
            <person name="Rusch D."/>
            <person name="Podicherti R."/>
            <person name="Tsui H.-C.T."/>
            <person name="Winkler M.E."/>
        </authorList>
    </citation>
    <scope>NUCLEOTIDE SEQUENCE</scope>
</reference>
<gene>
    <name evidence="1" type="ORF">METZ01_LOCUS3505</name>
</gene>
<dbReference type="EMBL" id="UINC01000181">
    <property type="protein sequence ID" value="SUZ50651.1"/>
    <property type="molecule type" value="Genomic_DNA"/>
</dbReference>
<dbReference type="AlphaFoldDB" id="A0A381N7Q4"/>
<proteinExistence type="predicted"/>
<sequence length="354" mass="40023">MFIHNQERMCLAGVFLGALLILDVGSMVDHVSDGDQSSVVLTTGTELRKAFGYEIGEERRYVLEPERSLPSGDSAWWSIVLKDIQGTGDDTRIIFEVEHERTEVIHDIFGGVNGRMQMVKVGGRLTVNRFGFPERLTISEQHDVYGEMRSGSGTRTTLFSFDGERFVKQVRINGIEWTFNISIARHDDLDLGGPTGLYAYVPTALHCLGARGEPGRPARCPNGDPAFANPGLLSLALPVMWEEQVNEKKFLFFMPSGFGTVPGGLMDMNRLKALERDQIRNYTRYYSKTNLKFKEHVQGIEIGPRFVDAWLLEGSGSMREFYIQPDGKVLKVFIDPHPRTHGERWIRLLFPSEY</sequence>
<name>A0A381N7Q4_9ZZZZ</name>
<protein>
    <submittedName>
        <fullName evidence="1">Uncharacterized protein</fullName>
    </submittedName>
</protein>
<organism evidence="1">
    <name type="scientific">marine metagenome</name>
    <dbReference type="NCBI Taxonomy" id="408172"/>
    <lineage>
        <taxon>unclassified sequences</taxon>
        <taxon>metagenomes</taxon>
        <taxon>ecological metagenomes</taxon>
    </lineage>
</organism>
<accession>A0A381N7Q4</accession>
<evidence type="ECO:0000313" key="1">
    <source>
        <dbReference type="EMBL" id="SUZ50651.1"/>
    </source>
</evidence>